<dbReference type="Gene3D" id="1.10.1740.10">
    <property type="match status" value="1"/>
</dbReference>
<keyword evidence="2" id="KW-0805">Transcription regulation</keyword>
<evidence type="ECO:0000313" key="8">
    <source>
        <dbReference type="Proteomes" id="UP001589797"/>
    </source>
</evidence>
<keyword evidence="8" id="KW-1185">Reference proteome</keyword>
<evidence type="ECO:0000313" key="7">
    <source>
        <dbReference type="EMBL" id="MFC0262042.1"/>
    </source>
</evidence>
<dbReference type="InterPro" id="IPR039425">
    <property type="entry name" value="RNA_pol_sigma-70-like"/>
</dbReference>
<dbReference type="InterPro" id="IPR014284">
    <property type="entry name" value="RNA_pol_sigma-70_dom"/>
</dbReference>
<keyword evidence="3" id="KW-0731">Sigma factor</keyword>
<keyword evidence="5" id="KW-0804">Transcription</keyword>
<dbReference type="InterPro" id="IPR013324">
    <property type="entry name" value="RNA_pol_sigma_r3/r4-like"/>
</dbReference>
<dbReference type="NCBIfam" id="TIGR02937">
    <property type="entry name" value="sigma70-ECF"/>
    <property type="match status" value="1"/>
</dbReference>
<evidence type="ECO:0000256" key="1">
    <source>
        <dbReference type="ARBA" id="ARBA00010641"/>
    </source>
</evidence>
<gene>
    <name evidence="7" type="ORF">ACFFIP_05055</name>
</gene>
<evidence type="ECO:0000256" key="5">
    <source>
        <dbReference type="ARBA" id="ARBA00023163"/>
    </source>
</evidence>
<reference evidence="7 8" key="1">
    <citation type="submission" date="2024-09" db="EMBL/GenBank/DDBJ databases">
        <authorList>
            <person name="Sun Q."/>
            <person name="Mori K."/>
        </authorList>
    </citation>
    <scope>NUCLEOTIDE SEQUENCE [LARGE SCALE GENOMIC DNA]</scope>
    <source>
        <strain evidence="7 8">CCM 7650</strain>
    </source>
</reference>
<comment type="similarity">
    <text evidence="1">Belongs to the sigma-70 factor family. ECF subfamily.</text>
</comment>
<feature type="domain" description="RNA polymerase sigma-70 region 2" evidence="6">
    <location>
        <begin position="29"/>
        <end position="97"/>
    </location>
</feature>
<keyword evidence="4" id="KW-0238">DNA-binding</keyword>
<dbReference type="PANTHER" id="PTHR43133">
    <property type="entry name" value="RNA POLYMERASE ECF-TYPE SIGMA FACTO"/>
    <property type="match status" value="1"/>
</dbReference>
<evidence type="ECO:0000259" key="6">
    <source>
        <dbReference type="Pfam" id="PF04542"/>
    </source>
</evidence>
<dbReference type="Pfam" id="PF04542">
    <property type="entry name" value="Sigma70_r2"/>
    <property type="match status" value="1"/>
</dbReference>
<dbReference type="InterPro" id="IPR013325">
    <property type="entry name" value="RNA_pol_sigma_r2"/>
</dbReference>
<dbReference type="PANTHER" id="PTHR43133:SF8">
    <property type="entry name" value="RNA POLYMERASE SIGMA FACTOR HI_1459-RELATED"/>
    <property type="match status" value="1"/>
</dbReference>
<dbReference type="EMBL" id="JBHLWI010000009">
    <property type="protein sequence ID" value="MFC0262042.1"/>
    <property type="molecule type" value="Genomic_DNA"/>
</dbReference>
<evidence type="ECO:0000256" key="3">
    <source>
        <dbReference type="ARBA" id="ARBA00023082"/>
    </source>
</evidence>
<sequence>MKKLKEYSTEKIISGIRSKTKINETLQYLYSSHYRYLERYVLHNSGNEDDAADVIQECFLVFIRMIEENKFRQESSVKSYLYSITRNIWITELRKRKSMAMRGEVYTKEKEAIESDVSISLIKHESHSLIMEVFSELGEKCKSILHRFYYEDLSMKEIMTLENFSNEQVLRNKKHKCLKGLIEKIQSDPTKYTTIKNALQYVG</sequence>
<accession>A0ABV6FQ94</accession>
<proteinExistence type="inferred from homology"/>
<organism evidence="7 8">
    <name type="scientific">Fontibacter flavus</name>
    <dbReference type="NCBI Taxonomy" id="654838"/>
    <lineage>
        <taxon>Bacteria</taxon>
        <taxon>Pseudomonadati</taxon>
        <taxon>Bacteroidota</taxon>
        <taxon>Cytophagia</taxon>
        <taxon>Cytophagales</taxon>
        <taxon>Cyclobacteriaceae</taxon>
        <taxon>Fontibacter</taxon>
    </lineage>
</organism>
<name>A0ABV6FQ94_9BACT</name>
<dbReference type="RefSeq" id="WP_382386483.1">
    <property type="nucleotide sequence ID" value="NZ_JBHLWI010000009.1"/>
</dbReference>
<protein>
    <submittedName>
        <fullName evidence="7">RNA polymerase sigma factor</fullName>
    </submittedName>
</protein>
<dbReference type="SUPFAM" id="SSF88946">
    <property type="entry name" value="Sigma2 domain of RNA polymerase sigma factors"/>
    <property type="match status" value="1"/>
</dbReference>
<dbReference type="Proteomes" id="UP001589797">
    <property type="component" value="Unassembled WGS sequence"/>
</dbReference>
<evidence type="ECO:0000256" key="2">
    <source>
        <dbReference type="ARBA" id="ARBA00023015"/>
    </source>
</evidence>
<dbReference type="InterPro" id="IPR007627">
    <property type="entry name" value="RNA_pol_sigma70_r2"/>
</dbReference>
<dbReference type="SUPFAM" id="SSF88659">
    <property type="entry name" value="Sigma3 and sigma4 domains of RNA polymerase sigma factors"/>
    <property type="match status" value="1"/>
</dbReference>
<comment type="caution">
    <text evidence="7">The sequence shown here is derived from an EMBL/GenBank/DDBJ whole genome shotgun (WGS) entry which is preliminary data.</text>
</comment>
<evidence type="ECO:0000256" key="4">
    <source>
        <dbReference type="ARBA" id="ARBA00023125"/>
    </source>
</evidence>